<evidence type="ECO:0000259" key="2">
    <source>
        <dbReference type="Pfam" id="PF13476"/>
    </source>
</evidence>
<dbReference type="Gene3D" id="3.40.50.300">
    <property type="entry name" value="P-loop containing nucleotide triphosphate hydrolases"/>
    <property type="match status" value="2"/>
</dbReference>
<dbReference type="OrthoDB" id="9789562at2"/>
<dbReference type="GO" id="GO:0000731">
    <property type="term" value="P:DNA synthesis involved in DNA repair"/>
    <property type="evidence" value="ECO:0007669"/>
    <property type="project" value="TreeGrafter"/>
</dbReference>
<name>A0A1I7GBY9_9FLAO</name>
<evidence type="ECO:0000313" key="3">
    <source>
        <dbReference type="EMBL" id="SFU45871.1"/>
    </source>
</evidence>
<organism evidence="3 4">
    <name type="scientific">Pustulibacterium marinum</name>
    <dbReference type="NCBI Taxonomy" id="1224947"/>
    <lineage>
        <taxon>Bacteria</taxon>
        <taxon>Pseudomonadati</taxon>
        <taxon>Bacteroidota</taxon>
        <taxon>Flavobacteriia</taxon>
        <taxon>Flavobacteriales</taxon>
        <taxon>Flavobacteriaceae</taxon>
        <taxon>Pustulibacterium</taxon>
    </lineage>
</organism>
<dbReference type="AlphaFoldDB" id="A0A1I7GBY9"/>
<dbReference type="Pfam" id="PF13166">
    <property type="entry name" value="AAA_13"/>
    <property type="match status" value="1"/>
</dbReference>
<sequence>MSIYQEILDWSQQRPDFIKDALRRIISNSTITQNDIDELVQLLKKENGDTTITLSVVPFDSTHIPSLTGSLAHYPRLKTLEKPINICALHNQGKLEFPSSGLNVIYGNNGSGKSSYSRILKKLCWSRNSNIELKKNVFTQDSNPQQVDFEIDINGTITRFQWVENASSHSALNSINVFDTNCGDIYINSENPTEYKPIGIDVLERLIPVLNAMAQSLTNEVAVYTTAKPTIDQLLNSTPTGQWYSNFESLTKPVIENYIQFSSENAARKQELHQLINTQNPQENIKNLIGLKARIDNYAKQFEGIEGLFIEEKITELRSLRTSFENTKKAYDVLTNEVKEINTIDGFGSNPWRILWDAAQKFALSNGMTDGVKFPSSGSLEKCVLCQQDLDETAQKRLLGFNQFISNDVSTQLTNIQNGINKKIQFLKSLTALSFDNFNELVQYIPNFEKGFNEFSNAIETLKANLIDYLEKGTELNVQIKTFSTNIRGLVPNIDAQLLQNNQLLSNRNAFIAEYNELIAKEFLFNNKVQILKYHDELKYKEWISRCQTNLNTNSVSRKIGALMENQAINLQHQEFINHLNDFNSDLAAKVLLSKTRTSQGNTFQKCSLNGINHSIESILSEGEQKIIALSNFLAECTIDGRKNTIVFDDPVTSLDMDYRDLIASKIVTLSQDRQIIVLTHDLSFLRLLIDTHKSLNSSNCEIIGIDKYNEISGIVTDEIPYLAKNIQERINSIKRILTEHDALQLTDAHGREIKLDSARKRFRMLLERSVEEILSNKTYERFSKNINLKKGNLSSYIVTEQSDIDFLLNLFSKYSVTEHDGGTTTIPQLPNKTVIEQDIRDYSTWKNGFKTKLKAFVASYN</sequence>
<dbReference type="Proteomes" id="UP000199138">
    <property type="component" value="Unassembled WGS sequence"/>
</dbReference>
<keyword evidence="4" id="KW-1185">Reference proteome</keyword>
<proteinExistence type="predicted"/>
<dbReference type="InterPro" id="IPR038729">
    <property type="entry name" value="Rad50/SbcC_AAA"/>
</dbReference>
<dbReference type="PANTHER" id="PTHR32182:SF0">
    <property type="entry name" value="DNA REPLICATION AND REPAIR PROTEIN RECF"/>
    <property type="match status" value="1"/>
</dbReference>
<dbReference type="InterPro" id="IPR027417">
    <property type="entry name" value="P-loop_NTPase"/>
</dbReference>
<dbReference type="STRING" id="1224947.SAMN05216480_10474"/>
<feature type="domain" description="Protein CR006 P-loop" evidence="1">
    <location>
        <begin position="371"/>
        <end position="717"/>
    </location>
</feature>
<evidence type="ECO:0000313" key="4">
    <source>
        <dbReference type="Proteomes" id="UP000199138"/>
    </source>
</evidence>
<dbReference type="GO" id="GO:0006302">
    <property type="term" value="P:double-strand break repair"/>
    <property type="evidence" value="ECO:0007669"/>
    <property type="project" value="InterPro"/>
</dbReference>
<protein>
    <submittedName>
        <fullName evidence="3">AAA domain-containing protein</fullName>
    </submittedName>
</protein>
<dbReference type="CDD" id="cd00267">
    <property type="entry name" value="ABC_ATPase"/>
    <property type="match status" value="1"/>
</dbReference>
<dbReference type="GO" id="GO:0016887">
    <property type="term" value="F:ATP hydrolysis activity"/>
    <property type="evidence" value="ECO:0007669"/>
    <property type="project" value="InterPro"/>
</dbReference>
<reference evidence="3 4" key="1">
    <citation type="submission" date="2016-10" db="EMBL/GenBank/DDBJ databases">
        <authorList>
            <person name="de Groot N.N."/>
        </authorList>
    </citation>
    <scope>NUCLEOTIDE SEQUENCE [LARGE SCALE GENOMIC DNA]</scope>
    <source>
        <strain evidence="3 4">CGMCC 1.12333</strain>
    </source>
</reference>
<accession>A0A1I7GBY9</accession>
<dbReference type="RefSeq" id="WP_093024543.1">
    <property type="nucleotide sequence ID" value="NZ_FPBK01000004.1"/>
</dbReference>
<feature type="domain" description="Rad50/SbcC-type AAA" evidence="2">
    <location>
        <begin position="91"/>
        <end position="339"/>
    </location>
</feature>
<gene>
    <name evidence="3" type="ORF">SAMN05216480_10474</name>
</gene>
<dbReference type="PANTHER" id="PTHR32182">
    <property type="entry name" value="DNA REPLICATION AND REPAIR PROTEIN RECF"/>
    <property type="match status" value="1"/>
</dbReference>
<dbReference type="InterPro" id="IPR026866">
    <property type="entry name" value="CR006_AAA"/>
</dbReference>
<evidence type="ECO:0000259" key="1">
    <source>
        <dbReference type="Pfam" id="PF13166"/>
    </source>
</evidence>
<dbReference type="Pfam" id="PF13476">
    <property type="entry name" value="AAA_23"/>
    <property type="match status" value="1"/>
</dbReference>
<dbReference type="SUPFAM" id="SSF52540">
    <property type="entry name" value="P-loop containing nucleoside triphosphate hydrolases"/>
    <property type="match status" value="1"/>
</dbReference>
<dbReference type="EMBL" id="FPBK01000004">
    <property type="protein sequence ID" value="SFU45871.1"/>
    <property type="molecule type" value="Genomic_DNA"/>
</dbReference>